<sequence length="970" mass="110739">MIFSLRDLAIRLSPEWNTHAVVWRNKVDLDTISMDDLYNNLKVYEPEVKGMPSSSLSTQNMAFVSFLNNNSSSTNVTINTAQTANTPNGVSTTSTQVNAAFSTHIDNSNDMEEMDIRWQMAMLTMRARRFLKRTRRNLTSDQAEEGPNYALMTFTSSSFGSKIVDSYKKRLGYENYNAVPSPYTGIFMPPTPDLSFTRLDEFANKPVAENNKSCEEETKAVRKNDDTLIIEEWVSDDKDVMRKRMCNPQIDLQDQEVIDSGCSRHMTWNMYYLKDYEEIDRGYVAFGGNPKGGKITGKGSGSNWLFDIDALTRTMNYEPIIACTLSNGFTDPKSSHDDGSKYLSDDGKKVDEDPRKENECNDQKKEDSVNITNNVNTVSSTVNDARSNEDNEIPFDQNMPFFENVSIFNFSNNDEVADMNNLDTTIQVSRISTTRIRNDHPLDQVMKDLHSTTQTRNMSKNLEEHGFVSSIQQRTNHKDLQNYLLAFYHKKNPKSTKWVRNKKDEKGIMIRNKARLVAQGHTQGERIDYDEVFAPVARIEAIRLFLAYASFKDFVVYQMDVKSVFLYGKIEEEVLHQALRAWYETMLAYLLDNGFQRGKIDKTLFIKRHKGDILLVQVYVDDIIFGSTRKELCNKKDGIFISKDKYIAEILKMFRFTEVKNASTPIKTQKPLVKDEDGKEVDVHMYRSMIGSLMYITSSRPDIMFAVCACARYQVNLKDKQRKVLEMMMEKLFGMELELILLSRWKKVIITEASVRRDLKLADEEGVDCLSNSAIFEQLALMGTMASAIICLATSQKFNFSKWIFDSMIRNLDNVFGKFLMYPRARKGFSRRVTPLFPTMVVQFEMGEGLAIPTDPHHTPTILQSSSSQPQKIHKPRKPTRKVTQVPQPSEPMEHVADKAVHKELGDRLVRAATTASSLEAEVESSGDEDNFGEDASKQGMIEAIDTDEDITLVNDQDDADMFDVNDLVI</sequence>
<dbReference type="SUPFAM" id="SSF56672">
    <property type="entry name" value="DNA/RNA polymerases"/>
    <property type="match status" value="1"/>
</dbReference>
<proteinExistence type="predicted"/>
<evidence type="ECO:0000259" key="2">
    <source>
        <dbReference type="Pfam" id="PF07727"/>
    </source>
</evidence>
<gene>
    <name evidence="3" type="ORF">Tci_033661</name>
</gene>
<organism evidence="3">
    <name type="scientific">Tanacetum cinerariifolium</name>
    <name type="common">Dalmatian daisy</name>
    <name type="synonym">Chrysanthemum cinerariifolium</name>
    <dbReference type="NCBI Taxonomy" id="118510"/>
    <lineage>
        <taxon>Eukaryota</taxon>
        <taxon>Viridiplantae</taxon>
        <taxon>Streptophyta</taxon>
        <taxon>Embryophyta</taxon>
        <taxon>Tracheophyta</taxon>
        <taxon>Spermatophyta</taxon>
        <taxon>Magnoliopsida</taxon>
        <taxon>eudicotyledons</taxon>
        <taxon>Gunneridae</taxon>
        <taxon>Pentapetalae</taxon>
        <taxon>asterids</taxon>
        <taxon>campanulids</taxon>
        <taxon>Asterales</taxon>
        <taxon>Asteraceae</taxon>
        <taxon>Asteroideae</taxon>
        <taxon>Anthemideae</taxon>
        <taxon>Anthemidinae</taxon>
        <taxon>Tanacetum</taxon>
    </lineage>
</organism>
<reference evidence="3" key="1">
    <citation type="journal article" date="2019" name="Sci. Rep.">
        <title>Draft genome of Tanacetum cinerariifolium, the natural source of mosquito coil.</title>
        <authorList>
            <person name="Yamashiro T."/>
            <person name="Shiraishi A."/>
            <person name="Satake H."/>
            <person name="Nakayama K."/>
        </authorList>
    </citation>
    <scope>NUCLEOTIDE SEQUENCE</scope>
</reference>
<feature type="region of interest" description="Disordered" evidence="1">
    <location>
        <begin position="328"/>
        <end position="367"/>
    </location>
</feature>
<evidence type="ECO:0000256" key="1">
    <source>
        <dbReference type="SAM" id="MobiDB-lite"/>
    </source>
</evidence>
<dbReference type="EMBL" id="BKCJ010004546">
    <property type="protein sequence ID" value="GEU61683.1"/>
    <property type="molecule type" value="Genomic_DNA"/>
</dbReference>
<dbReference type="AlphaFoldDB" id="A0A6L2LIM7"/>
<dbReference type="InterPro" id="IPR043502">
    <property type="entry name" value="DNA/RNA_pol_sf"/>
</dbReference>
<dbReference type="Pfam" id="PF07727">
    <property type="entry name" value="RVT_2"/>
    <property type="match status" value="1"/>
</dbReference>
<feature type="compositionally biased region" description="Basic and acidic residues" evidence="1">
    <location>
        <begin position="333"/>
        <end position="367"/>
    </location>
</feature>
<feature type="region of interest" description="Disordered" evidence="1">
    <location>
        <begin position="853"/>
        <end position="892"/>
    </location>
</feature>
<accession>A0A6L2LIM7</accession>
<feature type="compositionally biased region" description="Acidic residues" evidence="1">
    <location>
        <begin position="921"/>
        <end position="933"/>
    </location>
</feature>
<dbReference type="PANTHER" id="PTHR11439:SF509">
    <property type="entry name" value="RNA-DIRECTED DNA POLYMERASE"/>
    <property type="match status" value="1"/>
</dbReference>
<evidence type="ECO:0000313" key="3">
    <source>
        <dbReference type="EMBL" id="GEU61683.1"/>
    </source>
</evidence>
<dbReference type="InterPro" id="IPR013103">
    <property type="entry name" value="RVT_2"/>
</dbReference>
<feature type="domain" description="Reverse transcriptase Ty1/copia-type" evidence="2">
    <location>
        <begin position="490"/>
        <end position="574"/>
    </location>
</feature>
<name>A0A6L2LIM7_TANCI</name>
<feature type="compositionally biased region" description="Basic residues" evidence="1">
    <location>
        <begin position="872"/>
        <end position="881"/>
    </location>
</feature>
<protein>
    <recommendedName>
        <fullName evidence="2">Reverse transcriptase Ty1/copia-type domain-containing protein</fullName>
    </recommendedName>
</protein>
<feature type="compositionally biased region" description="Polar residues" evidence="1">
    <location>
        <begin position="861"/>
        <end position="871"/>
    </location>
</feature>
<comment type="caution">
    <text evidence="3">The sequence shown here is derived from an EMBL/GenBank/DDBJ whole genome shotgun (WGS) entry which is preliminary data.</text>
</comment>
<feature type="region of interest" description="Disordered" evidence="1">
    <location>
        <begin position="915"/>
        <end position="938"/>
    </location>
</feature>
<dbReference type="PANTHER" id="PTHR11439">
    <property type="entry name" value="GAG-POL-RELATED RETROTRANSPOSON"/>
    <property type="match status" value="1"/>
</dbReference>